<name>A0A8S1B1D2_ARCPL</name>
<dbReference type="Gene3D" id="3.10.10.10">
    <property type="entry name" value="HIV Type 1 Reverse Transcriptase, subunit A, domain 1"/>
    <property type="match status" value="1"/>
</dbReference>
<evidence type="ECO:0000313" key="1">
    <source>
        <dbReference type="EMBL" id="CAB3251417.1"/>
    </source>
</evidence>
<dbReference type="InterPro" id="IPR043502">
    <property type="entry name" value="DNA/RNA_pol_sf"/>
</dbReference>
<organism evidence="1 2">
    <name type="scientific">Arctia plantaginis</name>
    <name type="common">Wood tiger moth</name>
    <name type="synonym">Phalaena plantaginis</name>
    <dbReference type="NCBI Taxonomy" id="874455"/>
    <lineage>
        <taxon>Eukaryota</taxon>
        <taxon>Metazoa</taxon>
        <taxon>Ecdysozoa</taxon>
        <taxon>Arthropoda</taxon>
        <taxon>Hexapoda</taxon>
        <taxon>Insecta</taxon>
        <taxon>Pterygota</taxon>
        <taxon>Neoptera</taxon>
        <taxon>Endopterygota</taxon>
        <taxon>Lepidoptera</taxon>
        <taxon>Glossata</taxon>
        <taxon>Ditrysia</taxon>
        <taxon>Noctuoidea</taxon>
        <taxon>Erebidae</taxon>
        <taxon>Arctiinae</taxon>
        <taxon>Arctia</taxon>
    </lineage>
</organism>
<protein>
    <recommendedName>
        <fullName evidence="3">Reverse transcriptase</fullName>
    </recommendedName>
</protein>
<comment type="caution">
    <text evidence="1">The sequence shown here is derived from an EMBL/GenBank/DDBJ whole genome shotgun (WGS) entry which is preliminary data.</text>
</comment>
<dbReference type="Gene3D" id="3.30.70.270">
    <property type="match status" value="1"/>
</dbReference>
<sequence>MFEQLYPGIKNYSAADWGGTRAARQHSLLREGARPVFYRARPLPYALRGPVDVELDAMLRAGIIEPVEYSEWATALVPIRKADGGLRICADYKVTLNPVLLVDRYPLPKINDLLVSLNGATHFSKIYLSLAYNQIELDD</sequence>
<dbReference type="Proteomes" id="UP000494256">
    <property type="component" value="Unassembled WGS sequence"/>
</dbReference>
<dbReference type="PANTHER" id="PTHR37984:SF5">
    <property type="entry name" value="PROTEIN NYNRIN-LIKE"/>
    <property type="match status" value="1"/>
</dbReference>
<dbReference type="EMBL" id="CADEBD010000358">
    <property type="protein sequence ID" value="CAB3251417.1"/>
    <property type="molecule type" value="Genomic_DNA"/>
</dbReference>
<proteinExistence type="predicted"/>
<dbReference type="InterPro" id="IPR050951">
    <property type="entry name" value="Retrovirus_Pol_polyprotein"/>
</dbReference>
<evidence type="ECO:0000313" key="2">
    <source>
        <dbReference type="Proteomes" id="UP000494256"/>
    </source>
</evidence>
<dbReference type="PANTHER" id="PTHR37984">
    <property type="entry name" value="PROTEIN CBG26694"/>
    <property type="match status" value="1"/>
</dbReference>
<dbReference type="AlphaFoldDB" id="A0A8S1B1D2"/>
<reference evidence="1 2" key="1">
    <citation type="submission" date="2020-04" db="EMBL/GenBank/DDBJ databases">
        <authorList>
            <person name="Wallbank WR R."/>
            <person name="Pardo Diaz C."/>
            <person name="Kozak K."/>
            <person name="Martin S."/>
            <person name="Jiggins C."/>
            <person name="Moest M."/>
            <person name="Warren A I."/>
            <person name="Byers J.R.P. K."/>
            <person name="Montejo-Kovacevich G."/>
            <person name="Yen C E."/>
        </authorList>
    </citation>
    <scope>NUCLEOTIDE SEQUENCE [LARGE SCALE GENOMIC DNA]</scope>
</reference>
<evidence type="ECO:0008006" key="3">
    <source>
        <dbReference type="Google" id="ProtNLM"/>
    </source>
</evidence>
<dbReference type="OrthoDB" id="10034447at2759"/>
<accession>A0A8S1B1D2</accession>
<dbReference type="SUPFAM" id="SSF56672">
    <property type="entry name" value="DNA/RNA polymerases"/>
    <property type="match status" value="1"/>
</dbReference>
<gene>
    <name evidence="1" type="ORF">APLA_LOCUS13614</name>
</gene>
<dbReference type="GO" id="GO:0071897">
    <property type="term" value="P:DNA biosynthetic process"/>
    <property type="evidence" value="ECO:0007669"/>
    <property type="project" value="UniProtKB-ARBA"/>
</dbReference>
<dbReference type="InterPro" id="IPR043128">
    <property type="entry name" value="Rev_trsase/Diguanyl_cyclase"/>
</dbReference>